<organism evidence="1 2">
    <name type="scientific">Natronococcus occultus SP4</name>
    <dbReference type="NCBI Taxonomy" id="694430"/>
    <lineage>
        <taxon>Archaea</taxon>
        <taxon>Methanobacteriati</taxon>
        <taxon>Methanobacteriota</taxon>
        <taxon>Stenosarchaea group</taxon>
        <taxon>Halobacteria</taxon>
        <taxon>Halobacteriales</taxon>
        <taxon>Natrialbaceae</taxon>
        <taxon>Natronococcus</taxon>
    </lineage>
</organism>
<dbReference type="SUPFAM" id="SSF111331">
    <property type="entry name" value="NAD kinase/diacylglycerol kinase-like"/>
    <property type="match status" value="1"/>
</dbReference>
<protein>
    <submittedName>
        <fullName evidence="1">Putative sugar kinase</fullName>
    </submittedName>
</protein>
<dbReference type="HOGENOM" id="CLU_008831_2_0_2"/>
<dbReference type="PANTHER" id="PTHR20275:SF43">
    <property type="entry name" value="BIFUNCTIONAL NADP PHOSPHATASE_NAD KINASE"/>
    <property type="match status" value="1"/>
</dbReference>
<sequence>MDDAWEPPDEKPVVGVVGHEDADRGPSVAETLADVLGTEGRLREGSAATRSDGDRSLVVAVGEAAVSTAVRGGVDAPVLPVGEVPGLETVALDDVGVALEAALSGDARLCPQPILEARLNGQRYRGLFDVSMVTAEPARISEYSVRTDGELVDSVRADGVVVATPAGTHGYAGAVDAPALSPALEAVAVAPIAPFATRARQWVVPNEGIELRVERDECSITLVVDDRAVGSVPIGSSVGIGVDGRLRMLVVPSGCR</sequence>
<keyword evidence="2" id="KW-1185">Reference proteome</keyword>
<dbReference type="Gene3D" id="2.60.200.30">
    <property type="entry name" value="Probable inorganic polyphosphate/atp-NAD kinase, domain 2"/>
    <property type="match status" value="1"/>
</dbReference>
<dbReference type="Pfam" id="PF20143">
    <property type="entry name" value="NAD_kinase_C"/>
    <property type="match status" value="1"/>
</dbReference>
<dbReference type="GeneID" id="14402296"/>
<evidence type="ECO:0000313" key="1">
    <source>
        <dbReference type="EMBL" id="AGB36864.1"/>
    </source>
</evidence>
<evidence type="ECO:0000313" key="2">
    <source>
        <dbReference type="Proteomes" id="UP000010878"/>
    </source>
</evidence>
<dbReference type="InterPro" id="IPR016064">
    <property type="entry name" value="NAD/diacylglycerol_kinase_sf"/>
</dbReference>
<keyword evidence="1" id="KW-0418">Kinase</keyword>
<keyword evidence="1" id="KW-0808">Transferase</keyword>
<gene>
    <name evidence="1" type="ORF">Natoc_1017</name>
</gene>
<dbReference type="PANTHER" id="PTHR20275">
    <property type="entry name" value="NAD KINASE"/>
    <property type="match status" value="1"/>
</dbReference>
<dbReference type="GO" id="GO:0003951">
    <property type="term" value="F:NAD+ kinase activity"/>
    <property type="evidence" value="ECO:0007669"/>
    <property type="project" value="InterPro"/>
</dbReference>
<dbReference type="KEGG" id="nou:Natoc_1017"/>
<dbReference type="AlphaFoldDB" id="L0JXN7"/>
<proteinExistence type="predicted"/>
<dbReference type="InterPro" id="IPR017437">
    <property type="entry name" value="ATP-NAD_kinase_PpnK-typ_C"/>
</dbReference>
<dbReference type="eggNOG" id="arCOG01348">
    <property type="taxonomic scope" value="Archaea"/>
</dbReference>
<dbReference type="OrthoDB" id="170401at2157"/>
<dbReference type="GO" id="GO:0006741">
    <property type="term" value="P:NADP+ biosynthetic process"/>
    <property type="evidence" value="ECO:0007669"/>
    <property type="project" value="TreeGrafter"/>
</dbReference>
<name>L0JXN7_9EURY</name>
<accession>L0JXN7</accession>
<dbReference type="STRING" id="694430.Natoc_1017"/>
<dbReference type="GO" id="GO:0019674">
    <property type="term" value="P:NAD+ metabolic process"/>
    <property type="evidence" value="ECO:0007669"/>
    <property type="project" value="InterPro"/>
</dbReference>
<reference evidence="1 2" key="1">
    <citation type="submission" date="2012-11" db="EMBL/GenBank/DDBJ databases">
        <title>FINISHED of Natronococcus occultus SP4, DSM 3396.</title>
        <authorList>
            <consortium name="DOE Joint Genome Institute"/>
            <person name="Eisen J."/>
            <person name="Huntemann M."/>
            <person name="Wei C.-L."/>
            <person name="Han J."/>
            <person name="Detter J.C."/>
            <person name="Han C."/>
            <person name="Tapia R."/>
            <person name="Chen A."/>
            <person name="Kyrpides N."/>
            <person name="Mavromatis K."/>
            <person name="Markowitz V."/>
            <person name="Szeto E."/>
            <person name="Ivanova N."/>
            <person name="Mikhailova N."/>
            <person name="Ovchinnikova G."/>
            <person name="Pagani I."/>
            <person name="Pati A."/>
            <person name="Goodwin L."/>
            <person name="Nordberg H.P."/>
            <person name="Cantor M.N."/>
            <person name="Hua S.X."/>
            <person name="Woyke T."/>
            <person name="Eisen J."/>
            <person name="Klenk H.-P."/>
            <person name="Klenk H.-P."/>
        </authorList>
    </citation>
    <scope>NUCLEOTIDE SEQUENCE [LARGE SCALE GENOMIC DNA]</scope>
    <source>
        <strain evidence="1 2">SP4</strain>
    </source>
</reference>
<dbReference type="Proteomes" id="UP000010878">
    <property type="component" value="Chromosome"/>
</dbReference>
<dbReference type="EMBL" id="CP003929">
    <property type="protein sequence ID" value="AGB36864.1"/>
    <property type="molecule type" value="Genomic_DNA"/>
</dbReference>
<dbReference type="RefSeq" id="WP_015320318.1">
    <property type="nucleotide sequence ID" value="NC_019974.1"/>
</dbReference>